<dbReference type="RefSeq" id="WP_090570132.1">
    <property type="nucleotide sequence ID" value="NZ_FMZX01000021.1"/>
</dbReference>
<sequence length="249" mass="26415">MSDPLHTLVDLATLMDAYDRAAEALFCIRSGATAAAHGAALVGASEVIGAYLEDRARGAGLAMPQARRAHRAGVACLAGLAAEWGRGPPAPLRVRAFRQATGACLSHWGDFIQCAVAEDSCAQVWLAPAFSFMTAVAAGSRRHAQDAVSECDPAPGAPSAAVYAEELRRAVLSGLREVKYHSEKTLRGTWASEVAVSESNAFARTFVDGVMGAFGDASMHGEHGRIRVVRRKAEYVKKLSLELETRLHG</sequence>
<dbReference type="Proteomes" id="UP000198925">
    <property type="component" value="Unassembled WGS sequence"/>
</dbReference>
<dbReference type="EMBL" id="FMZX01000021">
    <property type="protein sequence ID" value="SDE17464.1"/>
    <property type="molecule type" value="Genomic_DNA"/>
</dbReference>
<reference evidence="1 2" key="1">
    <citation type="submission" date="2016-10" db="EMBL/GenBank/DDBJ databases">
        <authorList>
            <person name="de Groot N.N."/>
        </authorList>
    </citation>
    <scope>NUCLEOTIDE SEQUENCE [LARGE SCALE GENOMIC DNA]</scope>
    <source>
        <strain evidence="1 2">CPCC 100156</strain>
    </source>
</reference>
<dbReference type="STRING" id="938405.SAMN02927895_04986"/>
<evidence type="ECO:0000313" key="1">
    <source>
        <dbReference type="EMBL" id="SDE17464.1"/>
    </source>
</evidence>
<accession>A0A1G7ARE3</accession>
<keyword evidence="2" id="KW-1185">Reference proteome</keyword>
<gene>
    <name evidence="1" type="ORF">SAMN04487779_102114</name>
</gene>
<evidence type="ECO:0000313" key="2">
    <source>
        <dbReference type="Proteomes" id="UP000198925"/>
    </source>
</evidence>
<dbReference type="AlphaFoldDB" id="A0A1G7ARE3"/>
<organism evidence="1 2">
    <name type="scientific">Belnapia rosea</name>
    <dbReference type="NCBI Taxonomy" id="938405"/>
    <lineage>
        <taxon>Bacteria</taxon>
        <taxon>Pseudomonadati</taxon>
        <taxon>Pseudomonadota</taxon>
        <taxon>Alphaproteobacteria</taxon>
        <taxon>Acetobacterales</taxon>
        <taxon>Roseomonadaceae</taxon>
        <taxon>Belnapia</taxon>
    </lineage>
</organism>
<name>A0A1G7ARE3_9PROT</name>
<protein>
    <submittedName>
        <fullName evidence="1">Uncharacterized protein</fullName>
    </submittedName>
</protein>
<proteinExistence type="predicted"/>